<dbReference type="PANTHER" id="PTHR48046">
    <property type="entry name" value="UDP-GLYCOSYLTRANSFERASE 72E1"/>
    <property type="match status" value="1"/>
</dbReference>
<dbReference type="SUPFAM" id="SSF53756">
    <property type="entry name" value="UDP-Glycosyltransferase/glycogen phosphorylase"/>
    <property type="match status" value="1"/>
</dbReference>
<reference evidence="2 3" key="1">
    <citation type="submission" date="2024-08" db="EMBL/GenBank/DDBJ databases">
        <title>Insights into the chromosomal genome structure of Flemingia macrophylla.</title>
        <authorList>
            <person name="Ding Y."/>
            <person name="Zhao Y."/>
            <person name="Bi W."/>
            <person name="Wu M."/>
            <person name="Zhao G."/>
            <person name="Gong Y."/>
            <person name="Li W."/>
            <person name="Zhang P."/>
        </authorList>
    </citation>
    <scope>NUCLEOTIDE SEQUENCE [LARGE SCALE GENOMIC DNA]</scope>
    <source>
        <strain evidence="2">DYQJB</strain>
        <tissue evidence="2">Leaf</tissue>
    </source>
</reference>
<dbReference type="EMBL" id="JBGMDY010000004">
    <property type="protein sequence ID" value="KAL2336861.1"/>
    <property type="molecule type" value="Genomic_DNA"/>
</dbReference>
<accession>A0ABD1MM21</accession>
<organism evidence="2 3">
    <name type="scientific">Flemingia macrophylla</name>
    <dbReference type="NCBI Taxonomy" id="520843"/>
    <lineage>
        <taxon>Eukaryota</taxon>
        <taxon>Viridiplantae</taxon>
        <taxon>Streptophyta</taxon>
        <taxon>Embryophyta</taxon>
        <taxon>Tracheophyta</taxon>
        <taxon>Spermatophyta</taxon>
        <taxon>Magnoliopsida</taxon>
        <taxon>eudicotyledons</taxon>
        <taxon>Gunneridae</taxon>
        <taxon>Pentapetalae</taxon>
        <taxon>rosids</taxon>
        <taxon>fabids</taxon>
        <taxon>Fabales</taxon>
        <taxon>Fabaceae</taxon>
        <taxon>Papilionoideae</taxon>
        <taxon>50 kb inversion clade</taxon>
        <taxon>NPAAA clade</taxon>
        <taxon>indigoferoid/millettioid clade</taxon>
        <taxon>Phaseoleae</taxon>
        <taxon>Flemingia</taxon>
    </lineage>
</organism>
<gene>
    <name evidence="2" type="ORF">Fmac_011307</name>
</gene>
<proteinExistence type="predicted"/>
<keyword evidence="3" id="KW-1185">Reference proteome</keyword>
<keyword evidence="1" id="KW-0808">Transferase</keyword>
<name>A0ABD1MM21_9FABA</name>
<dbReference type="Gene3D" id="3.40.50.2000">
    <property type="entry name" value="Glycogen Phosphorylase B"/>
    <property type="match status" value="1"/>
</dbReference>
<evidence type="ECO:0000313" key="2">
    <source>
        <dbReference type="EMBL" id="KAL2336861.1"/>
    </source>
</evidence>
<dbReference type="Proteomes" id="UP001603857">
    <property type="component" value="Unassembled WGS sequence"/>
</dbReference>
<evidence type="ECO:0000313" key="3">
    <source>
        <dbReference type="Proteomes" id="UP001603857"/>
    </source>
</evidence>
<keyword evidence="1" id="KW-0328">Glycosyltransferase</keyword>
<comment type="caution">
    <text evidence="2">The sequence shown here is derived from an EMBL/GenBank/DDBJ whole genome shotgun (WGS) entry which is preliminary data.</text>
</comment>
<evidence type="ECO:0000256" key="1">
    <source>
        <dbReference type="ARBA" id="ARBA00022676"/>
    </source>
</evidence>
<protein>
    <submittedName>
        <fullName evidence="2">Uncharacterized protein</fullName>
    </submittedName>
</protein>
<dbReference type="AlphaFoldDB" id="A0ABD1MM21"/>
<sequence length="360" mass="40899">MQEGVPLITWPLFAEQKMNAVLLVDALKVALRPKFNEDGIVDKEEIAKVTKCLMVEEEGIGMRERIKNLKDYAVNALRDGSSTQTLSKLASEWENFGPIGKDPNFEGKDPLGDIEDPMTRSKMEKLKQVLEGLTMKMKEGFRSKFRGCTKMDHFSKRKVHIEDYLTKIGQVHPAKRLSQVHPAVVKLPVETSSSCIRRWCSQTQYDQPESGCLLESVPILNIEYRFDIDTIEAMRVPVNQELEDCDILGYFNLKETIYPVLIRKFYETTKFSKTVITGEVLNTSIRIDIPIIAQAIGCERVKTAYQKKWVSDVGGLTNVGKVIMKEGEKDIILYGKLDDKAKLEPRTASPTWTSLPYSTR</sequence>
<dbReference type="PANTHER" id="PTHR48046:SF6">
    <property type="entry name" value="GLYCOSYLTRANSFERASE"/>
    <property type="match status" value="1"/>
</dbReference>
<dbReference type="GO" id="GO:0016757">
    <property type="term" value="F:glycosyltransferase activity"/>
    <property type="evidence" value="ECO:0007669"/>
    <property type="project" value="UniProtKB-KW"/>
</dbReference>